<dbReference type="Gene3D" id="1.10.490.110">
    <property type="entry name" value="Uncharacterized conserved protein DUF2267"/>
    <property type="match status" value="1"/>
</dbReference>
<proteinExistence type="predicted"/>
<protein>
    <submittedName>
        <fullName evidence="1">Uncharacterized conserved protein, DUF2267 family</fullName>
    </submittedName>
</protein>
<evidence type="ECO:0000313" key="2">
    <source>
        <dbReference type="Proteomes" id="UP000198894"/>
    </source>
</evidence>
<evidence type="ECO:0000313" key="1">
    <source>
        <dbReference type="EMBL" id="SDI12098.1"/>
    </source>
</evidence>
<gene>
    <name evidence="1" type="ORF">SAMN05428953_101215</name>
</gene>
<dbReference type="Pfam" id="PF10025">
    <property type="entry name" value="DUF2267"/>
    <property type="match status" value="1"/>
</dbReference>
<dbReference type="AlphaFoldDB" id="A0A1G8HZM8"/>
<accession>A0A1G8HZM8</accession>
<name>A0A1G8HZM8_9HYPH</name>
<dbReference type="InterPro" id="IPR038282">
    <property type="entry name" value="DUF2267_sf"/>
</dbReference>
<organism evidence="1 2">
    <name type="scientific">Mesorhizobium muleiense</name>
    <dbReference type="NCBI Taxonomy" id="1004279"/>
    <lineage>
        <taxon>Bacteria</taxon>
        <taxon>Pseudomonadati</taxon>
        <taxon>Pseudomonadota</taxon>
        <taxon>Alphaproteobacteria</taxon>
        <taxon>Hyphomicrobiales</taxon>
        <taxon>Phyllobacteriaceae</taxon>
        <taxon>Mesorhizobium</taxon>
    </lineage>
</organism>
<dbReference type="RefSeq" id="WP_091590070.1">
    <property type="nucleotide sequence ID" value="NZ_FNEE01000001.1"/>
</dbReference>
<dbReference type="Proteomes" id="UP000198894">
    <property type="component" value="Unassembled WGS sequence"/>
</dbReference>
<reference evidence="2" key="1">
    <citation type="submission" date="2016-10" db="EMBL/GenBank/DDBJ databases">
        <authorList>
            <person name="Varghese N."/>
            <person name="Submissions S."/>
        </authorList>
    </citation>
    <scope>NUCLEOTIDE SEQUENCE [LARGE SCALE GENOMIC DNA]</scope>
    <source>
        <strain evidence="2">CGMCC 1.11022</strain>
    </source>
</reference>
<dbReference type="EMBL" id="FNEE01000001">
    <property type="protein sequence ID" value="SDI12098.1"/>
    <property type="molecule type" value="Genomic_DNA"/>
</dbReference>
<dbReference type="InterPro" id="IPR018727">
    <property type="entry name" value="DUF2267"/>
</dbReference>
<sequence length="145" mass="16247">MSATGLDVFDKTLQTTNIWLDEIMTEIGPDRQVAWHVLGAVLHALRDRMQPDLAAHLGSQLPILVRGAYYDQYQPSTTPEKLRSLDEFLAKIKAELEFTRPVDSKDAFRVVSKVLAHHVGEGQMIKVWESLPAEIRRVAAAQQAA</sequence>
<keyword evidence="2" id="KW-1185">Reference proteome</keyword>